<dbReference type="InterPro" id="IPR011010">
    <property type="entry name" value="DNA_brk_join_enz"/>
</dbReference>
<gene>
    <name evidence="2" type="ORF">RM549_09275</name>
</gene>
<evidence type="ECO:0008006" key="4">
    <source>
        <dbReference type="Google" id="ProtNLM"/>
    </source>
</evidence>
<keyword evidence="1" id="KW-0233">DNA recombination</keyword>
<accession>A0ABU3E1Y4</accession>
<evidence type="ECO:0000313" key="2">
    <source>
        <dbReference type="EMBL" id="MDT0689973.1"/>
    </source>
</evidence>
<keyword evidence="3" id="KW-1185">Reference proteome</keyword>
<dbReference type="EMBL" id="JAVRHM010000009">
    <property type="protein sequence ID" value="MDT0689973.1"/>
    <property type="molecule type" value="Genomic_DNA"/>
</dbReference>
<proteinExistence type="predicted"/>
<evidence type="ECO:0000256" key="1">
    <source>
        <dbReference type="ARBA" id="ARBA00023172"/>
    </source>
</evidence>
<dbReference type="Gene3D" id="1.10.443.10">
    <property type="entry name" value="Intergrase catalytic core"/>
    <property type="match status" value="1"/>
</dbReference>
<comment type="caution">
    <text evidence="2">The sequence shown here is derived from an EMBL/GenBank/DDBJ whole genome shotgun (WGS) entry which is preliminary data.</text>
</comment>
<dbReference type="Proteomes" id="UP001261624">
    <property type="component" value="Unassembled WGS sequence"/>
</dbReference>
<name>A0ABU3E1Y4_9FLAO</name>
<protein>
    <recommendedName>
        <fullName evidence="4">Tyr recombinase domain-containing protein</fullName>
    </recommendedName>
</protein>
<reference evidence="2 3" key="1">
    <citation type="submission" date="2023-09" db="EMBL/GenBank/DDBJ databases">
        <authorList>
            <person name="Rey-Velasco X."/>
        </authorList>
    </citation>
    <scope>NUCLEOTIDE SEQUENCE [LARGE SCALE GENOMIC DNA]</scope>
    <source>
        <strain evidence="2 3">F188</strain>
    </source>
</reference>
<dbReference type="InterPro" id="IPR013762">
    <property type="entry name" value="Integrase-like_cat_sf"/>
</dbReference>
<dbReference type="SUPFAM" id="SSF56349">
    <property type="entry name" value="DNA breaking-rejoining enzymes"/>
    <property type="match status" value="1"/>
</dbReference>
<sequence>MRRLLNLIGSKECSQWLPELLALLLFKGSFKGVPIESVGKMLGHRSLKTTQIYAKVLDEKVERDMDALEKQLQKQPLSKK</sequence>
<evidence type="ECO:0000313" key="3">
    <source>
        <dbReference type="Proteomes" id="UP001261624"/>
    </source>
</evidence>
<dbReference type="RefSeq" id="WP_311684025.1">
    <property type="nucleotide sequence ID" value="NZ_JAVRHM010000009.1"/>
</dbReference>
<organism evidence="2 3">
    <name type="scientific">Autumnicola patrickiae</name>
    <dbReference type="NCBI Taxonomy" id="3075591"/>
    <lineage>
        <taxon>Bacteria</taxon>
        <taxon>Pseudomonadati</taxon>
        <taxon>Bacteroidota</taxon>
        <taxon>Flavobacteriia</taxon>
        <taxon>Flavobacteriales</taxon>
        <taxon>Flavobacteriaceae</taxon>
        <taxon>Autumnicola</taxon>
    </lineage>
</organism>